<dbReference type="CDD" id="cd00114">
    <property type="entry name" value="LIGANc"/>
    <property type="match status" value="1"/>
</dbReference>
<keyword evidence="5 14" id="KW-0235">DNA replication</keyword>
<evidence type="ECO:0000256" key="7">
    <source>
        <dbReference type="ARBA" id="ARBA00022763"/>
    </source>
</evidence>
<feature type="binding site" evidence="14">
    <location>
        <begin position="83"/>
        <end position="84"/>
    </location>
    <ligand>
        <name>NAD(+)</name>
        <dbReference type="ChEBI" id="CHEBI:57540"/>
    </ligand>
</feature>
<feature type="binding site" evidence="14">
    <location>
        <position position="115"/>
    </location>
    <ligand>
        <name>NAD(+)</name>
        <dbReference type="ChEBI" id="CHEBI:57540"/>
    </ligand>
</feature>
<dbReference type="SMART" id="SM00532">
    <property type="entry name" value="LIGANc"/>
    <property type="match status" value="1"/>
</dbReference>
<protein>
    <recommendedName>
        <fullName evidence="3 14">DNA ligase</fullName>
        <ecNumber evidence="2 14">6.5.1.2</ecNumber>
    </recommendedName>
    <alternativeName>
        <fullName evidence="14">Polydeoxyribonucleotide synthase [NAD(+)]</fullName>
    </alternativeName>
</protein>
<dbReference type="EC" id="6.5.1.2" evidence="2 14"/>
<dbReference type="PROSITE" id="PS01056">
    <property type="entry name" value="DNA_LIGASE_N2"/>
    <property type="match status" value="1"/>
</dbReference>
<evidence type="ECO:0000256" key="4">
    <source>
        <dbReference type="ARBA" id="ARBA00022598"/>
    </source>
</evidence>
<evidence type="ECO:0000256" key="14">
    <source>
        <dbReference type="HAMAP-Rule" id="MF_01588"/>
    </source>
</evidence>
<dbReference type="InterPro" id="IPR010994">
    <property type="entry name" value="RuvA_2-like"/>
</dbReference>
<dbReference type="InterPro" id="IPR003583">
    <property type="entry name" value="Hlx-hairpin-Hlx_DNA-bd_motif"/>
</dbReference>
<dbReference type="InterPro" id="IPR001357">
    <property type="entry name" value="BRCT_dom"/>
</dbReference>
<dbReference type="SUPFAM" id="SSF56091">
    <property type="entry name" value="DNA ligase/mRNA capping enzyme, catalytic domain"/>
    <property type="match status" value="1"/>
</dbReference>
<dbReference type="GO" id="GO:0006260">
    <property type="term" value="P:DNA replication"/>
    <property type="evidence" value="ECO:0007669"/>
    <property type="project" value="UniProtKB-KW"/>
</dbReference>
<evidence type="ECO:0000256" key="13">
    <source>
        <dbReference type="ARBA" id="ARBA00060881"/>
    </source>
</evidence>
<dbReference type="NCBIfam" id="TIGR00575">
    <property type="entry name" value="dnlj"/>
    <property type="match status" value="1"/>
</dbReference>
<feature type="active site" description="N6-AMP-lysine intermediate" evidence="14">
    <location>
        <position position="117"/>
    </location>
</feature>
<dbReference type="SMART" id="SM00292">
    <property type="entry name" value="BRCT"/>
    <property type="match status" value="1"/>
</dbReference>
<dbReference type="EMBL" id="MHJD01000027">
    <property type="protein sequence ID" value="OGY62138.1"/>
    <property type="molecule type" value="Genomic_DNA"/>
</dbReference>
<dbReference type="InterPro" id="IPR013840">
    <property type="entry name" value="DNAligase_N"/>
</dbReference>
<reference evidence="16 17" key="1">
    <citation type="journal article" date="2016" name="Nat. Commun.">
        <title>Thousands of microbial genomes shed light on interconnected biogeochemical processes in an aquifer system.</title>
        <authorList>
            <person name="Anantharaman K."/>
            <person name="Brown C.T."/>
            <person name="Hug L.A."/>
            <person name="Sharon I."/>
            <person name="Castelle C.J."/>
            <person name="Probst A.J."/>
            <person name="Thomas B.C."/>
            <person name="Singh A."/>
            <person name="Wilkins M.J."/>
            <person name="Karaoz U."/>
            <person name="Brodie E.L."/>
            <person name="Williams K.H."/>
            <person name="Hubbard S.S."/>
            <person name="Banfield J.F."/>
        </authorList>
    </citation>
    <scope>NUCLEOTIDE SEQUENCE [LARGE SCALE GENOMIC DNA]</scope>
</reference>
<evidence type="ECO:0000256" key="8">
    <source>
        <dbReference type="ARBA" id="ARBA00022833"/>
    </source>
</evidence>
<evidence type="ECO:0000256" key="2">
    <source>
        <dbReference type="ARBA" id="ARBA00012722"/>
    </source>
</evidence>
<feature type="domain" description="BRCT" evidence="15">
    <location>
        <begin position="594"/>
        <end position="671"/>
    </location>
</feature>
<dbReference type="NCBIfam" id="NF005932">
    <property type="entry name" value="PRK07956.1"/>
    <property type="match status" value="1"/>
</dbReference>
<dbReference type="InterPro" id="IPR004150">
    <property type="entry name" value="NAD_DNA_ligase_OB"/>
</dbReference>
<dbReference type="SUPFAM" id="SSF47781">
    <property type="entry name" value="RuvA domain 2-like"/>
    <property type="match status" value="1"/>
</dbReference>
<evidence type="ECO:0000313" key="17">
    <source>
        <dbReference type="Proteomes" id="UP000177801"/>
    </source>
</evidence>
<evidence type="ECO:0000256" key="12">
    <source>
        <dbReference type="ARBA" id="ARBA00034005"/>
    </source>
</evidence>
<keyword evidence="9 14" id="KW-0460">Magnesium</keyword>
<dbReference type="FunFam" id="2.40.50.140:FF:000012">
    <property type="entry name" value="DNA ligase"/>
    <property type="match status" value="1"/>
</dbReference>
<dbReference type="Gene3D" id="3.30.470.30">
    <property type="entry name" value="DNA ligase/mRNA capping enzyme"/>
    <property type="match status" value="1"/>
</dbReference>
<feature type="binding site" evidence="14">
    <location>
        <position position="172"/>
    </location>
    <ligand>
        <name>NAD(+)</name>
        <dbReference type="ChEBI" id="CHEBI:57540"/>
    </ligand>
</feature>
<dbReference type="GO" id="GO:0003911">
    <property type="term" value="F:DNA ligase (NAD+) activity"/>
    <property type="evidence" value="ECO:0007669"/>
    <property type="project" value="UniProtKB-UniRule"/>
</dbReference>
<dbReference type="Gene3D" id="1.10.287.610">
    <property type="entry name" value="Helix hairpin bin"/>
    <property type="match status" value="1"/>
</dbReference>
<feature type="binding site" evidence="14">
    <location>
        <position position="311"/>
    </location>
    <ligand>
        <name>NAD(+)</name>
        <dbReference type="ChEBI" id="CHEBI:57540"/>
    </ligand>
</feature>
<dbReference type="InterPro" id="IPR036420">
    <property type="entry name" value="BRCT_dom_sf"/>
</dbReference>
<dbReference type="Gene3D" id="1.10.150.20">
    <property type="entry name" value="5' to 3' exonuclease, C-terminal subdomain"/>
    <property type="match status" value="2"/>
</dbReference>
<evidence type="ECO:0000256" key="10">
    <source>
        <dbReference type="ARBA" id="ARBA00023027"/>
    </source>
</evidence>
<dbReference type="Gene3D" id="2.40.50.140">
    <property type="entry name" value="Nucleic acid-binding proteins"/>
    <property type="match status" value="1"/>
</dbReference>
<proteinExistence type="inferred from homology"/>
<evidence type="ECO:0000313" key="16">
    <source>
        <dbReference type="EMBL" id="OGY62138.1"/>
    </source>
</evidence>
<feature type="binding site" evidence="14">
    <location>
        <position position="426"/>
    </location>
    <ligand>
        <name>Zn(2+)</name>
        <dbReference type="ChEBI" id="CHEBI:29105"/>
    </ligand>
</feature>
<keyword evidence="6 14" id="KW-0479">Metal-binding</keyword>
<dbReference type="SMART" id="SM00278">
    <property type="entry name" value="HhH1"/>
    <property type="match status" value="2"/>
</dbReference>
<dbReference type="Pfam" id="PF12826">
    <property type="entry name" value="HHH_2"/>
    <property type="match status" value="1"/>
</dbReference>
<comment type="caution">
    <text evidence="16">The sequence shown here is derived from an EMBL/GenBank/DDBJ whole genome shotgun (WGS) entry which is preliminary data.</text>
</comment>
<keyword evidence="4 14" id="KW-0436">Ligase</keyword>
<evidence type="ECO:0000256" key="6">
    <source>
        <dbReference type="ARBA" id="ARBA00022723"/>
    </source>
</evidence>
<gene>
    <name evidence="14" type="primary">ligA</name>
    <name evidence="16" type="ORF">A3G58_02535</name>
</gene>
<dbReference type="SUPFAM" id="SSF50249">
    <property type="entry name" value="Nucleic acid-binding proteins"/>
    <property type="match status" value="1"/>
</dbReference>
<dbReference type="FunFam" id="1.10.150.20:FF:000007">
    <property type="entry name" value="DNA ligase"/>
    <property type="match status" value="1"/>
</dbReference>
<evidence type="ECO:0000259" key="15">
    <source>
        <dbReference type="PROSITE" id="PS50172"/>
    </source>
</evidence>
<dbReference type="Pfam" id="PF03120">
    <property type="entry name" value="OB_DNA_ligase"/>
    <property type="match status" value="1"/>
</dbReference>
<keyword evidence="14" id="KW-0464">Manganese</keyword>
<dbReference type="Pfam" id="PF01653">
    <property type="entry name" value="DNA_ligase_aden"/>
    <property type="match status" value="1"/>
</dbReference>
<evidence type="ECO:0000256" key="3">
    <source>
        <dbReference type="ARBA" id="ARBA00013308"/>
    </source>
</evidence>
<dbReference type="HAMAP" id="MF_01588">
    <property type="entry name" value="DNA_ligase_A"/>
    <property type="match status" value="1"/>
</dbReference>
<keyword evidence="11 14" id="KW-0234">DNA repair</keyword>
<dbReference type="PIRSF" id="PIRSF001604">
    <property type="entry name" value="LigA"/>
    <property type="match status" value="1"/>
</dbReference>
<dbReference type="InterPro" id="IPR001679">
    <property type="entry name" value="DNA_ligase"/>
</dbReference>
<evidence type="ECO:0000256" key="5">
    <source>
        <dbReference type="ARBA" id="ARBA00022705"/>
    </source>
</evidence>
<comment type="cofactor">
    <cofactor evidence="14">
        <name>Mg(2+)</name>
        <dbReference type="ChEBI" id="CHEBI:18420"/>
    </cofactor>
    <cofactor evidence="14">
        <name>Mn(2+)</name>
        <dbReference type="ChEBI" id="CHEBI:29035"/>
    </cofactor>
</comment>
<dbReference type="GO" id="GO:0003677">
    <property type="term" value="F:DNA binding"/>
    <property type="evidence" value="ECO:0007669"/>
    <property type="project" value="InterPro"/>
</dbReference>
<dbReference type="GO" id="GO:0005829">
    <property type="term" value="C:cytosol"/>
    <property type="evidence" value="ECO:0007669"/>
    <property type="project" value="TreeGrafter"/>
</dbReference>
<dbReference type="InterPro" id="IPR012340">
    <property type="entry name" value="NA-bd_OB-fold"/>
</dbReference>
<dbReference type="InterPro" id="IPR013839">
    <property type="entry name" value="DNAligase_adenylation"/>
</dbReference>
<dbReference type="InterPro" id="IPR041663">
    <property type="entry name" value="DisA/LigA_HHH"/>
</dbReference>
<dbReference type="Pfam" id="PF00533">
    <property type="entry name" value="BRCT"/>
    <property type="match status" value="1"/>
</dbReference>
<name>A0A1G1ZBV7_9BACT</name>
<evidence type="ECO:0000256" key="9">
    <source>
        <dbReference type="ARBA" id="ARBA00022842"/>
    </source>
</evidence>
<feature type="binding site" evidence="14">
    <location>
        <position position="405"/>
    </location>
    <ligand>
        <name>Zn(2+)</name>
        <dbReference type="ChEBI" id="CHEBI:29105"/>
    </ligand>
</feature>
<dbReference type="Proteomes" id="UP000177801">
    <property type="component" value="Unassembled WGS sequence"/>
</dbReference>
<evidence type="ECO:0000256" key="1">
    <source>
        <dbReference type="ARBA" id="ARBA00004067"/>
    </source>
</evidence>
<keyword evidence="8 14" id="KW-0862">Zinc</keyword>
<comment type="caution">
    <text evidence="14">Lacks conserved residue(s) required for the propagation of feature annotation.</text>
</comment>
<dbReference type="PROSITE" id="PS50172">
    <property type="entry name" value="BRCT"/>
    <property type="match status" value="1"/>
</dbReference>
<sequence>MDKAAAKERVEKLKREIEKYRYAYHVLDKSLISDEAHDSLKKELADLEDEFPELVTSDSPTQRMGGVPLDKFKKVRHEKRMLSFNDAFKEEDVRAWFERIENYLGKGVKPEFYVELKIDGFAIELVYDNGVLKVGSTRGDGETGENVTENLKTIEAIPLRIESKQRLIVRGEVFMTKSEFERINKEQKKAGKAEYANPRNTAAGTIRQLDPKIAASRKLDALMYSLVSDLGQKRHSEEHEKLRDLGFKTNNKSNLIARSIEEVLKYRDKWEKEREGLPFQIDGVVVVLNDNNTFEEAGVVGKAPRGAIAYKFEPEEATTIVEEIKVQVGRTGTLTPVAVMRPVHIGGTTVTHATLHNFDQIERLDVRVGDTVIVERAGDVIPQVTSVLKNLRTGKEKKYKIPEKCPIDGSKIRHEGAIYRCSNSNCGARLREELYHFVSRGAFNIDGLGPKILDKFIDEGLILDAADIFTLSREDISVLEGFGDKSAENILKETESKKNISLPRFIYSLGILHIGTEMAQVIAEVVTKNRIVISKPTDLLSSLRKLNQQDLQEIEGIGPKVSSSIYEWLRNTAHSALLHKLERVGVRIEKFSIPASGKLTGKTFVITGTLSTLSREATKDKIKKLGGHAVESVSSKTDYVVVGENPGSKAEKARKLGVRIIDEEELIALIK</sequence>
<dbReference type="CDD" id="cd17748">
    <property type="entry name" value="BRCT_DNA_ligase_like"/>
    <property type="match status" value="1"/>
</dbReference>
<accession>A0A1G1ZBV7</accession>
<comment type="similarity">
    <text evidence="13 14">Belongs to the NAD-dependent DNA ligase family. LigA subfamily.</text>
</comment>
<comment type="catalytic activity">
    <reaction evidence="12 14">
        <text>NAD(+) + (deoxyribonucleotide)n-3'-hydroxyl + 5'-phospho-(deoxyribonucleotide)m = (deoxyribonucleotide)n+m + AMP + beta-nicotinamide D-nucleotide.</text>
        <dbReference type="EC" id="6.5.1.2"/>
    </reaction>
</comment>
<dbReference type="Pfam" id="PF14520">
    <property type="entry name" value="HHH_5"/>
    <property type="match status" value="1"/>
</dbReference>
<dbReference type="PANTHER" id="PTHR23389">
    <property type="entry name" value="CHROMOSOME TRANSMISSION FIDELITY FACTOR 18"/>
    <property type="match status" value="1"/>
</dbReference>
<dbReference type="InterPro" id="IPR033136">
    <property type="entry name" value="DNA_ligase_CS"/>
</dbReference>
<evidence type="ECO:0000256" key="11">
    <source>
        <dbReference type="ARBA" id="ARBA00023204"/>
    </source>
</evidence>
<keyword evidence="10 14" id="KW-0520">NAD</keyword>
<comment type="function">
    <text evidence="1 14">DNA ligase that catalyzes the formation of phosphodiester linkages between 5'-phosphoryl and 3'-hydroxyl groups in double-stranded DNA using NAD as a coenzyme and as the energy source for the reaction. It is essential for DNA replication and repair of damaged DNA.</text>
</comment>
<organism evidence="16 17">
    <name type="scientific">Candidatus Colwellbacteria bacterium RIFCSPLOWO2_12_FULL_46_17</name>
    <dbReference type="NCBI Taxonomy" id="1797695"/>
    <lineage>
        <taxon>Bacteria</taxon>
        <taxon>Candidatus Colwelliibacteriota</taxon>
    </lineage>
</organism>
<keyword evidence="7 14" id="KW-0227">DNA damage</keyword>
<dbReference type="GO" id="GO:0006281">
    <property type="term" value="P:DNA repair"/>
    <property type="evidence" value="ECO:0007669"/>
    <property type="project" value="UniProtKB-KW"/>
</dbReference>
<dbReference type="Gene3D" id="3.40.50.10190">
    <property type="entry name" value="BRCT domain"/>
    <property type="match status" value="1"/>
</dbReference>
<dbReference type="GO" id="GO:0046872">
    <property type="term" value="F:metal ion binding"/>
    <property type="evidence" value="ECO:0007669"/>
    <property type="project" value="UniProtKB-KW"/>
</dbReference>
<feature type="binding site" evidence="14">
    <location>
        <position position="138"/>
    </location>
    <ligand>
        <name>NAD(+)</name>
        <dbReference type="ChEBI" id="CHEBI:57540"/>
    </ligand>
</feature>
<dbReference type="SUPFAM" id="SSF52113">
    <property type="entry name" value="BRCT domain"/>
    <property type="match status" value="1"/>
</dbReference>
<dbReference type="AlphaFoldDB" id="A0A1G1ZBV7"/>
<dbReference type="PANTHER" id="PTHR23389:SF9">
    <property type="entry name" value="DNA LIGASE"/>
    <property type="match status" value="1"/>
</dbReference>